<dbReference type="Proteomes" id="UP000290407">
    <property type="component" value="Unassembled WGS sequence"/>
</dbReference>
<name>A0A4V1RVC7_9BACT</name>
<protein>
    <submittedName>
        <fullName evidence="1">Uncharacterized protein</fullName>
    </submittedName>
</protein>
<dbReference type="RefSeq" id="WP_129606819.1">
    <property type="nucleotide sequence ID" value="NZ_SBLB01000016.1"/>
</dbReference>
<reference evidence="1 2" key="1">
    <citation type="submission" date="2019-01" db="EMBL/GenBank/DDBJ databases">
        <title>Spirosoma flava sp. nov., a propanil-degrading bacterium isolated from herbicide-contaminated soil.</title>
        <authorList>
            <person name="Zhang L."/>
            <person name="Jiang J.-D."/>
        </authorList>
    </citation>
    <scope>NUCLEOTIDE SEQUENCE [LARGE SCALE GENOMIC DNA]</scope>
    <source>
        <strain evidence="1 2">TY50</strain>
    </source>
</reference>
<dbReference type="AlphaFoldDB" id="A0A4V1RVC7"/>
<organism evidence="1 2">
    <name type="scientific">Spirosoma sordidisoli</name>
    <dbReference type="NCBI Taxonomy" id="2502893"/>
    <lineage>
        <taxon>Bacteria</taxon>
        <taxon>Pseudomonadati</taxon>
        <taxon>Bacteroidota</taxon>
        <taxon>Cytophagia</taxon>
        <taxon>Cytophagales</taxon>
        <taxon>Cytophagaceae</taxon>
        <taxon>Spirosoma</taxon>
    </lineage>
</organism>
<keyword evidence="2" id="KW-1185">Reference proteome</keyword>
<accession>A0A4V1RVC7</accession>
<comment type="caution">
    <text evidence="1">The sequence shown here is derived from an EMBL/GenBank/DDBJ whole genome shotgun (WGS) entry which is preliminary data.</text>
</comment>
<proteinExistence type="predicted"/>
<dbReference type="EMBL" id="SBLB01000016">
    <property type="protein sequence ID" value="RYC66308.1"/>
    <property type="molecule type" value="Genomic_DNA"/>
</dbReference>
<evidence type="ECO:0000313" key="2">
    <source>
        <dbReference type="Proteomes" id="UP000290407"/>
    </source>
</evidence>
<evidence type="ECO:0000313" key="1">
    <source>
        <dbReference type="EMBL" id="RYC66308.1"/>
    </source>
</evidence>
<sequence length="195" mass="21690">MSDYQRYLDQATYQVGQPFPFANPQPGQPGSLLISAAGFINLVLFTDVPEADQQALATQELTLSVFETDVLPFVLLAVPTEGLFMDFFFNGARITPEGWEAFRNTPTPEAMIMLVDAQTNELLLLRVVPLPVPMAAHLKYTLGLHRDHYADEADQLDQRAAQIIHQLDPLSMWQTAIKNPNLSTYSPPPIHEGLA</sequence>
<gene>
    <name evidence="1" type="ORF">EQG79_29990</name>
</gene>